<dbReference type="EMBL" id="CP013387">
    <property type="protein sequence ID" value="AOJ04153.1"/>
    <property type="molecule type" value="Genomic_DNA"/>
</dbReference>
<name>A0A1B4FKG8_9BURK</name>
<reference evidence="3 4" key="1">
    <citation type="submission" date="2015-12" db="EMBL/GenBank/DDBJ databases">
        <title>Diversity of Burkholderia near neighbor genomes.</title>
        <authorList>
            <person name="Sahl J."/>
            <person name="Wagner D."/>
            <person name="Keim P."/>
        </authorList>
    </citation>
    <scope>NUCLEOTIDE SEQUENCE [LARGE SCALE GENOMIC DNA]</scope>
    <source>
        <strain evidence="3 4">BDU6</strain>
    </source>
</reference>
<feature type="compositionally biased region" description="Low complexity" evidence="1">
    <location>
        <begin position="9"/>
        <end position="18"/>
    </location>
</feature>
<sequence>MSSFDEGASILSSACSSSTQPTTKRPSAIIRPNAASGEKPVLHRKRIVASNRQGRALGVARPVMAIAWSVTGLLINPLPWLGETGPLFVGGIGFLFSFAMLLAYRQRRAPAGEAL</sequence>
<gene>
    <name evidence="3" type="ORF">WS70_20020</name>
</gene>
<evidence type="ECO:0000256" key="1">
    <source>
        <dbReference type="SAM" id="MobiDB-lite"/>
    </source>
</evidence>
<proteinExistence type="predicted"/>
<feature type="transmembrane region" description="Helical" evidence="2">
    <location>
        <begin position="54"/>
        <end position="75"/>
    </location>
</feature>
<evidence type="ECO:0000313" key="4">
    <source>
        <dbReference type="Proteomes" id="UP000062519"/>
    </source>
</evidence>
<feature type="region of interest" description="Disordered" evidence="1">
    <location>
        <begin position="1"/>
        <end position="39"/>
    </location>
</feature>
<dbReference type="Proteomes" id="UP000062519">
    <property type="component" value="Chromosome 2"/>
</dbReference>
<dbReference type="KEGG" id="buu:WS70_20020"/>
<keyword evidence="2" id="KW-0472">Membrane</keyword>
<accession>A0A1B4FKG8</accession>
<protein>
    <submittedName>
        <fullName evidence="3">Uncharacterized protein</fullName>
    </submittedName>
</protein>
<dbReference type="AlphaFoldDB" id="A0A1B4FKG8"/>
<keyword evidence="2" id="KW-1133">Transmembrane helix</keyword>
<evidence type="ECO:0000256" key="2">
    <source>
        <dbReference type="SAM" id="Phobius"/>
    </source>
</evidence>
<feature type="transmembrane region" description="Helical" evidence="2">
    <location>
        <begin position="87"/>
        <end position="104"/>
    </location>
</feature>
<organism evidence="3 4">
    <name type="scientific">Burkholderia mayonis</name>
    <dbReference type="NCBI Taxonomy" id="1385591"/>
    <lineage>
        <taxon>Bacteria</taxon>
        <taxon>Pseudomonadati</taxon>
        <taxon>Pseudomonadota</taxon>
        <taxon>Betaproteobacteria</taxon>
        <taxon>Burkholderiales</taxon>
        <taxon>Burkholderiaceae</taxon>
        <taxon>Burkholderia</taxon>
        <taxon>pseudomallei group</taxon>
    </lineage>
</organism>
<evidence type="ECO:0000313" key="3">
    <source>
        <dbReference type="EMBL" id="AOJ04153.1"/>
    </source>
</evidence>
<keyword evidence="4" id="KW-1185">Reference proteome</keyword>
<keyword evidence="2" id="KW-0812">Transmembrane</keyword>